<organism evidence="2 3">
    <name type="scientific">Funiculus sociatus GB2-A5</name>
    <dbReference type="NCBI Taxonomy" id="2933946"/>
    <lineage>
        <taxon>Bacteria</taxon>
        <taxon>Bacillati</taxon>
        <taxon>Cyanobacteriota</taxon>
        <taxon>Cyanophyceae</taxon>
        <taxon>Coleofasciculales</taxon>
        <taxon>Coleofasciculaceae</taxon>
        <taxon>Funiculus</taxon>
    </lineage>
</organism>
<keyword evidence="3" id="KW-1185">Reference proteome</keyword>
<comment type="caution">
    <text evidence="2">The sequence shown here is derived from an EMBL/GenBank/DDBJ whole genome shotgun (WGS) entry which is preliminary data.</text>
</comment>
<accession>A0ABV0JVQ5</accession>
<keyword evidence="1" id="KW-0812">Transmembrane</keyword>
<protein>
    <recommendedName>
        <fullName evidence="4">Integral membrane protein</fullName>
    </recommendedName>
</protein>
<evidence type="ECO:0000313" key="2">
    <source>
        <dbReference type="EMBL" id="MEP0867204.1"/>
    </source>
</evidence>
<evidence type="ECO:0000256" key="1">
    <source>
        <dbReference type="SAM" id="Phobius"/>
    </source>
</evidence>
<evidence type="ECO:0000313" key="3">
    <source>
        <dbReference type="Proteomes" id="UP001442494"/>
    </source>
</evidence>
<name>A0ABV0JVQ5_9CYAN</name>
<keyword evidence="1" id="KW-0472">Membrane</keyword>
<gene>
    <name evidence="2" type="ORF">NDI37_22390</name>
</gene>
<dbReference type="RefSeq" id="WP_190426138.1">
    <property type="nucleotide sequence ID" value="NZ_JAMPKK010000062.1"/>
</dbReference>
<feature type="transmembrane region" description="Helical" evidence="1">
    <location>
        <begin position="138"/>
        <end position="158"/>
    </location>
</feature>
<dbReference type="Proteomes" id="UP001442494">
    <property type="component" value="Unassembled WGS sequence"/>
</dbReference>
<keyword evidence="1" id="KW-1133">Transmembrane helix</keyword>
<proteinExistence type="predicted"/>
<dbReference type="EMBL" id="JAMPKK010000062">
    <property type="protein sequence ID" value="MEP0867204.1"/>
    <property type="molecule type" value="Genomic_DNA"/>
</dbReference>
<feature type="transmembrane region" description="Helical" evidence="1">
    <location>
        <begin position="86"/>
        <end position="107"/>
    </location>
</feature>
<feature type="transmembrane region" description="Helical" evidence="1">
    <location>
        <begin position="12"/>
        <end position="35"/>
    </location>
</feature>
<feature type="transmembrane region" description="Helical" evidence="1">
    <location>
        <begin position="59"/>
        <end position="79"/>
    </location>
</feature>
<reference evidence="2 3" key="1">
    <citation type="submission" date="2022-04" db="EMBL/GenBank/DDBJ databases">
        <title>Positive selection, recombination, and allopatry shape intraspecific diversity of widespread and dominant cyanobacteria.</title>
        <authorList>
            <person name="Wei J."/>
            <person name="Shu W."/>
            <person name="Hu C."/>
        </authorList>
    </citation>
    <scope>NUCLEOTIDE SEQUENCE [LARGE SCALE GENOMIC DNA]</scope>
    <source>
        <strain evidence="2 3">GB2-A5</strain>
    </source>
</reference>
<sequence>MNKLTVKQKNWLLSSHVGFIGLWFGTALSMVIIALSNRNTTNGDELYAINSIVKLLDDFIVIPAAVGSLLTGGLLSWLTVWGFVKFYWVIVKWISTLVLITFGTFWLGPWTNAMTSISDTERLKALENPLYMFDVKGVIIGGVIQTLCLLVIIAISVLKPWGRRNVVKADSHSSV</sequence>
<evidence type="ECO:0008006" key="4">
    <source>
        <dbReference type="Google" id="ProtNLM"/>
    </source>
</evidence>